<keyword evidence="2" id="KW-1185">Reference proteome</keyword>
<dbReference type="EMBL" id="CM047898">
    <property type="protein sequence ID" value="KAJ0106356.1"/>
    <property type="molecule type" value="Genomic_DNA"/>
</dbReference>
<name>A0ACC1C2K0_9ROSI</name>
<protein>
    <submittedName>
        <fullName evidence="1">Uncharacterized protein</fullName>
    </submittedName>
</protein>
<evidence type="ECO:0000313" key="2">
    <source>
        <dbReference type="Proteomes" id="UP001164250"/>
    </source>
</evidence>
<proteinExistence type="predicted"/>
<comment type="caution">
    <text evidence="1">The sequence shown here is derived from an EMBL/GenBank/DDBJ whole genome shotgun (WGS) entry which is preliminary data.</text>
</comment>
<accession>A0ACC1C2K0</accession>
<organism evidence="1 2">
    <name type="scientific">Pistacia atlantica</name>
    <dbReference type="NCBI Taxonomy" id="434234"/>
    <lineage>
        <taxon>Eukaryota</taxon>
        <taxon>Viridiplantae</taxon>
        <taxon>Streptophyta</taxon>
        <taxon>Embryophyta</taxon>
        <taxon>Tracheophyta</taxon>
        <taxon>Spermatophyta</taxon>
        <taxon>Magnoliopsida</taxon>
        <taxon>eudicotyledons</taxon>
        <taxon>Gunneridae</taxon>
        <taxon>Pentapetalae</taxon>
        <taxon>rosids</taxon>
        <taxon>malvids</taxon>
        <taxon>Sapindales</taxon>
        <taxon>Anacardiaceae</taxon>
        <taxon>Pistacia</taxon>
    </lineage>
</organism>
<evidence type="ECO:0000313" key="1">
    <source>
        <dbReference type="EMBL" id="KAJ0106356.1"/>
    </source>
</evidence>
<sequence>MGNPEAGSSDYQPQSEYELQPQDYQYEATHEAMASQDPQAQQQFQPPQSYPPPLQPNQAAYGAQPGRPINFPPQNSQMNSPGLNQPGMHPQQGPPLDPVKPVQFPPSDPQNNQTYGQNQSGAYSPYNQKPMLAPQSPVNFPPTGPQASTGMQFPPNNGPQTPYGVPILSRESWETVGIVAEIVDDGHTSCGTSGMLYWGIAFCIALPCIMSCTYRTKLRNKFGLPEAPAPDWVTHFLCEWCALCQEYRELQARGWDPSIGYQGNLARHSNMNMNHVNMMPPGNQRMLG</sequence>
<dbReference type="Proteomes" id="UP001164250">
    <property type="component" value="Chromosome 2"/>
</dbReference>
<gene>
    <name evidence="1" type="ORF">Patl1_18373</name>
</gene>
<reference evidence="2" key="1">
    <citation type="journal article" date="2023" name="G3 (Bethesda)">
        <title>Genome assembly and association tests identify interacting loci associated with vigor, precocity, and sex in interspecific pistachio rootstocks.</title>
        <authorList>
            <person name="Palmer W."/>
            <person name="Jacygrad E."/>
            <person name="Sagayaradj S."/>
            <person name="Cavanaugh K."/>
            <person name="Han R."/>
            <person name="Bertier L."/>
            <person name="Beede B."/>
            <person name="Kafkas S."/>
            <person name="Golino D."/>
            <person name="Preece J."/>
            <person name="Michelmore R."/>
        </authorList>
    </citation>
    <scope>NUCLEOTIDE SEQUENCE [LARGE SCALE GENOMIC DNA]</scope>
</reference>